<evidence type="ECO:0000256" key="3">
    <source>
        <dbReference type="ARBA" id="ARBA00022475"/>
    </source>
</evidence>
<keyword evidence="2 8" id="KW-0813">Transport</keyword>
<comment type="similarity">
    <text evidence="8">Belongs to the binding-protein-dependent transport system permease family.</text>
</comment>
<feature type="transmembrane region" description="Helical" evidence="8">
    <location>
        <begin position="99"/>
        <end position="126"/>
    </location>
</feature>
<dbReference type="GO" id="GO:0055085">
    <property type="term" value="P:transmembrane transport"/>
    <property type="evidence" value="ECO:0007669"/>
    <property type="project" value="InterPro"/>
</dbReference>
<evidence type="ECO:0000256" key="7">
    <source>
        <dbReference type="ARBA" id="ARBA00023136"/>
    </source>
</evidence>
<keyword evidence="4" id="KW-0997">Cell inner membrane</keyword>
<evidence type="ECO:0000313" key="10">
    <source>
        <dbReference type="EMBL" id="MCS0497459.1"/>
    </source>
</evidence>
<dbReference type="SUPFAM" id="SSF161098">
    <property type="entry name" value="MetI-like"/>
    <property type="match status" value="1"/>
</dbReference>
<protein>
    <submittedName>
        <fullName evidence="10">ABC transporter permease</fullName>
    </submittedName>
</protein>
<evidence type="ECO:0000256" key="1">
    <source>
        <dbReference type="ARBA" id="ARBA00004429"/>
    </source>
</evidence>
<accession>A0A9X2PEY7</accession>
<sequence>MNARIDVWVLGASVVAVLLYLLFPIVVVIGASFNPTTALQFPPSGFSLKWYQEIAGNPDWINAFIVTLEVGAITTLLSLLFGVPAGFALSRYRVKGKTLVTALLLSALVAPHIVRAVSTYLFYVPLGLNNTILGLAIAHSIGGIPFVVINLGASLRSFDPTLERAAVIHGAHPVRAVLTITFPVVAPGIIVGALFAFMQSAQELLISIFVLGTLQMPIAVKLWEGVRVAVDPTLAAASSLLVLAALGFFLLAALARRGAAPAPNA</sequence>
<dbReference type="GO" id="GO:0005886">
    <property type="term" value="C:plasma membrane"/>
    <property type="evidence" value="ECO:0007669"/>
    <property type="project" value="UniProtKB-SubCell"/>
</dbReference>
<dbReference type="AlphaFoldDB" id="A0A9X2PEY7"/>
<dbReference type="PANTHER" id="PTHR43357">
    <property type="entry name" value="INNER MEMBRANE ABC TRANSPORTER PERMEASE PROTEIN YDCV"/>
    <property type="match status" value="1"/>
</dbReference>
<comment type="subcellular location">
    <subcellularLocation>
        <location evidence="1">Cell inner membrane</location>
        <topology evidence="1">Multi-pass membrane protein</topology>
    </subcellularLocation>
    <subcellularLocation>
        <location evidence="8">Cell membrane</location>
        <topology evidence="8">Multi-pass membrane protein</topology>
    </subcellularLocation>
</comment>
<dbReference type="CDD" id="cd06261">
    <property type="entry name" value="TM_PBP2"/>
    <property type="match status" value="1"/>
</dbReference>
<dbReference type="InterPro" id="IPR000515">
    <property type="entry name" value="MetI-like"/>
</dbReference>
<dbReference type="Proteomes" id="UP001151088">
    <property type="component" value="Unassembled WGS sequence"/>
</dbReference>
<evidence type="ECO:0000259" key="9">
    <source>
        <dbReference type="PROSITE" id="PS50928"/>
    </source>
</evidence>
<feature type="domain" description="ABC transmembrane type-1" evidence="9">
    <location>
        <begin position="64"/>
        <end position="252"/>
    </location>
</feature>
<evidence type="ECO:0000313" key="11">
    <source>
        <dbReference type="Proteomes" id="UP001151088"/>
    </source>
</evidence>
<organism evidence="10 11">
    <name type="scientific">Ancylobacter mangrovi</name>
    <dbReference type="NCBI Taxonomy" id="2972472"/>
    <lineage>
        <taxon>Bacteria</taxon>
        <taxon>Pseudomonadati</taxon>
        <taxon>Pseudomonadota</taxon>
        <taxon>Alphaproteobacteria</taxon>
        <taxon>Hyphomicrobiales</taxon>
        <taxon>Xanthobacteraceae</taxon>
        <taxon>Ancylobacter</taxon>
    </lineage>
</organism>
<evidence type="ECO:0000256" key="2">
    <source>
        <dbReference type="ARBA" id="ARBA00022448"/>
    </source>
</evidence>
<evidence type="ECO:0000256" key="5">
    <source>
        <dbReference type="ARBA" id="ARBA00022692"/>
    </source>
</evidence>
<dbReference type="Pfam" id="PF00528">
    <property type="entry name" value="BPD_transp_1"/>
    <property type="match status" value="1"/>
</dbReference>
<dbReference type="PROSITE" id="PS50928">
    <property type="entry name" value="ABC_TM1"/>
    <property type="match status" value="1"/>
</dbReference>
<reference evidence="10" key="1">
    <citation type="submission" date="2022-08" db="EMBL/GenBank/DDBJ databases">
        <authorList>
            <person name="Li F."/>
        </authorList>
    </citation>
    <scope>NUCLEOTIDE SEQUENCE</scope>
    <source>
        <strain evidence="10">MQZ15Z-1</strain>
    </source>
</reference>
<dbReference type="PANTHER" id="PTHR43357:SF4">
    <property type="entry name" value="INNER MEMBRANE ABC TRANSPORTER PERMEASE PROTEIN YDCV"/>
    <property type="match status" value="1"/>
</dbReference>
<keyword evidence="11" id="KW-1185">Reference proteome</keyword>
<gene>
    <name evidence="10" type="ORF">NVS89_20415</name>
</gene>
<evidence type="ECO:0000256" key="4">
    <source>
        <dbReference type="ARBA" id="ARBA00022519"/>
    </source>
</evidence>
<dbReference type="InterPro" id="IPR035906">
    <property type="entry name" value="MetI-like_sf"/>
</dbReference>
<keyword evidence="5 8" id="KW-0812">Transmembrane</keyword>
<feature type="transmembrane region" description="Helical" evidence="8">
    <location>
        <begin position="235"/>
        <end position="255"/>
    </location>
</feature>
<evidence type="ECO:0000256" key="8">
    <source>
        <dbReference type="RuleBase" id="RU363032"/>
    </source>
</evidence>
<comment type="caution">
    <text evidence="10">The sequence shown here is derived from an EMBL/GenBank/DDBJ whole genome shotgun (WGS) entry which is preliminary data.</text>
</comment>
<dbReference type="EMBL" id="JANTHZ010000012">
    <property type="protein sequence ID" value="MCS0497459.1"/>
    <property type="molecule type" value="Genomic_DNA"/>
</dbReference>
<feature type="transmembrane region" description="Helical" evidence="8">
    <location>
        <begin position="7"/>
        <end position="33"/>
    </location>
</feature>
<dbReference type="Gene3D" id="1.10.3720.10">
    <property type="entry name" value="MetI-like"/>
    <property type="match status" value="1"/>
</dbReference>
<feature type="transmembrane region" description="Helical" evidence="8">
    <location>
        <begin position="132"/>
        <end position="155"/>
    </location>
</feature>
<keyword evidence="3" id="KW-1003">Cell membrane</keyword>
<evidence type="ECO:0000256" key="6">
    <source>
        <dbReference type="ARBA" id="ARBA00022989"/>
    </source>
</evidence>
<name>A0A9X2PEY7_9HYPH</name>
<keyword evidence="7 8" id="KW-0472">Membrane</keyword>
<feature type="transmembrane region" description="Helical" evidence="8">
    <location>
        <begin position="176"/>
        <end position="198"/>
    </location>
</feature>
<keyword evidence="6 8" id="KW-1133">Transmembrane helix</keyword>
<proteinExistence type="inferred from homology"/>
<dbReference type="RefSeq" id="WP_258734607.1">
    <property type="nucleotide sequence ID" value="NZ_JANTHY010000006.1"/>
</dbReference>
<feature type="transmembrane region" description="Helical" evidence="8">
    <location>
        <begin position="60"/>
        <end position="87"/>
    </location>
</feature>